<dbReference type="PANTHER" id="PTHR22952">
    <property type="entry name" value="CAMP-RESPONSE ELEMENT BINDING PROTEIN-RELATED"/>
    <property type="match status" value="1"/>
</dbReference>
<dbReference type="FunFam" id="1.20.5.170:FF:000048">
    <property type="entry name" value="ABSCISIC ACID-INSENSITIVE 5-like protein 5"/>
    <property type="match status" value="1"/>
</dbReference>
<evidence type="ECO:0000256" key="9">
    <source>
        <dbReference type="SAM" id="MobiDB-lite"/>
    </source>
</evidence>
<organism evidence="11 12">
    <name type="scientific">Lithospermum erythrorhizon</name>
    <name type="common">Purple gromwell</name>
    <name type="synonym">Lithospermum officinale var. erythrorhizon</name>
    <dbReference type="NCBI Taxonomy" id="34254"/>
    <lineage>
        <taxon>Eukaryota</taxon>
        <taxon>Viridiplantae</taxon>
        <taxon>Streptophyta</taxon>
        <taxon>Embryophyta</taxon>
        <taxon>Tracheophyta</taxon>
        <taxon>Spermatophyta</taxon>
        <taxon>Magnoliopsida</taxon>
        <taxon>eudicotyledons</taxon>
        <taxon>Gunneridae</taxon>
        <taxon>Pentapetalae</taxon>
        <taxon>asterids</taxon>
        <taxon>lamiids</taxon>
        <taxon>Boraginales</taxon>
        <taxon>Boraginaceae</taxon>
        <taxon>Boraginoideae</taxon>
        <taxon>Lithospermeae</taxon>
        <taxon>Lithospermum</taxon>
    </lineage>
</organism>
<dbReference type="CDD" id="cd14707">
    <property type="entry name" value="bZIP_plant_BZIP46"/>
    <property type="match status" value="1"/>
</dbReference>
<evidence type="ECO:0000259" key="10">
    <source>
        <dbReference type="PROSITE" id="PS50217"/>
    </source>
</evidence>
<feature type="region of interest" description="Disordered" evidence="9">
    <location>
        <begin position="71"/>
        <end position="92"/>
    </location>
</feature>
<evidence type="ECO:0000256" key="4">
    <source>
        <dbReference type="ARBA" id="ARBA00023125"/>
    </source>
</evidence>
<evidence type="ECO:0000256" key="1">
    <source>
        <dbReference type="ARBA" id="ARBA00004123"/>
    </source>
</evidence>
<feature type="compositionally biased region" description="Gly residues" evidence="9">
    <location>
        <begin position="77"/>
        <end position="92"/>
    </location>
</feature>
<evidence type="ECO:0000313" key="12">
    <source>
        <dbReference type="Proteomes" id="UP001454036"/>
    </source>
</evidence>
<evidence type="ECO:0000256" key="7">
    <source>
        <dbReference type="ARBA" id="ARBA00061369"/>
    </source>
</evidence>
<sequence>MGSYFYFNNYGNDPGGEGRSLPGNYPVARQPSLYSLTFDELQNTMGGSLGKDFGSMNMDELLKSIWNAEETQTMGPGHSGAGQGRGGGGSGGYLQRQGSLTLPRTLSQMTVDEVWKDMSKEFVTVKDGNGVGGSGTGERQHTLGEITLDEFFVRAGVVREDVQLAKNPTYNTGVFEDLALDGSNSVLNFDFQQAGRSVNVTGGKTTENSGQMGVHSPILPLNNNGISSNQKHLGAQQEQPIKQRQQTLFPKQPTFAYGASVAMPTTGELGSPRVRDGIVKFSDKAVNNNLVHSAAMQGGAMGMAGLGVGGATVANGSPAVSSDGMGKNNGELSSMSPVPYVFNGGFRGRKSSTLEKVVERRQRRMIKNRESAARSRARKQAYTMELEAEVAQLNEENEELRKKQAKMIEMQKNRVLEMMSAQPASKRGSLRRTQTSPW</sequence>
<feature type="region of interest" description="Disordered" evidence="9">
    <location>
        <begin position="419"/>
        <end position="438"/>
    </location>
</feature>
<keyword evidence="12" id="KW-1185">Reference proteome</keyword>
<keyword evidence="8" id="KW-0175">Coiled coil</keyword>
<evidence type="ECO:0000256" key="5">
    <source>
        <dbReference type="ARBA" id="ARBA00023163"/>
    </source>
</evidence>
<evidence type="ECO:0000256" key="8">
    <source>
        <dbReference type="SAM" id="Coils"/>
    </source>
</evidence>
<dbReference type="PANTHER" id="PTHR22952:SF446">
    <property type="entry name" value="ABSCISIC ACID-INSENSITIVE 5-LIKE PROTEIN 5-RELATED"/>
    <property type="match status" value="1"/>
</dbReference>
<dbReference type="InterPro" id="IPR046347">
    <property type="entry name" value="bZIP_sf"/>
</dbReference>
<dbReference type="PROSITE" id="PS00036">
    <property type="entry name" value="BZIP_BASIC"/>
    <property type="match status" value="1"/>
</dbReference>
<comment type="subcellular location">
    <subcellularLocation>
        <location evidence="1">Nucleus</location>
    </subcellularLocation>
</comment>
<keyword evidence="5" id="KW-0804">Transcription</keyword>
<reference evidence="11 12" key="1">
    <citation type="submission" date="2024-01" db="EMBL/GenBank/DDBJ databases">
        <title>The complete chloroplast genome sequence of Lithospermum erythrorhizon: insights into the phylogenetic relationship among Boraginaceae species and the maternal lineages of purple gromwells.</title>
        <authorList>
            <person name="Okada T."/>
            <person name="Watanabe K."/>
        </authorList>
    </citation>
    <scope>NUCLEOTIDE SEQUENCE [LARGE SCALE GENOMIC DNA]</scope>
</reference>
<dbReference type="Pfam" id="PF00170">
    <property type="entry name" value="bZIP_1"/>
    <property type="match status" value="1"/>
</dbReference>
<dbReference type="GO" id="GO:0005634">
    <property type="term" value="C:nucleus"/>
    <property type="evidence" value="ECO:0007669"/>
    <property type="project" value="UniProtKB-SubCell"/>
</dbReference>
<evidence type="ECO:0000256" key="6">
    <source>
        <dbReference type="ARBA" id="ARBA00023242"/>
    </source>
</evidence>
<keyword evidence="2" id="KW-0938">Abscisic acid signaling pathway</keyword>
<dbReference type="SMART" id="SM00338">
    <property type="entry name" value="BRLZ"/>
    <property type="match status" value="1"/>
</dbReference>
<feature type="domain" description="BZIP" evidence="10">
    <location>
        <begin position="358"/>
        <end position="407"/>
    </location>
</feature>
<keyword evidence="4" id="KW-0238">DNA-binding</keyword>
<dbReference type="EMBL" id="BAABME010010257">
    <property type="protein sequence ID" value="GAA0176854.1"/>
    <property type="molecule type" value="Genomic_DNA"/>
</dbReference>
<accession>A0AAV3RJR1</accession>
<dbReference type="InterPro" id="IPR004827">
    <property type="entry name" value="bZIP"/>
</dbReference>
<gene>
    <name evidence="11" type="ORF">LIER_29616</name>
</gene>
<proteinExistence type="inferred from homology"/>
<dbReference type="GO" id="GO:0009738">
    <property type="term" value="P:abscisic acid-activated signaling pathway"/>
    <property type="evidence" value="ECO:0007669"/>
    <property type="project" value="UniProtKB-KW"/>
</dbReference>
<comment type="caution">
    <text evidence="11">The sequence shown here is derived from an EMBL/GenBank/DDBJ whole genome shotgun (WGS) entry which is preliminary data.</text>
</comment>
<dbReference type="InterPro" id="IPR043452">
    <property type="entry name" value="BZIP46-like"/>
</dbReference>
<protein>
    <submittedName>
        <fullName evidence="11">Basic leucine zipper transcription factor</fullName>
    </submittedName>
</protein>
<dbReference type="Gene3D" id="1.20.5.170">
    <property type="match status" value="1"/>
</dbReference>
<dbReference type="Proteomes" id="UP001454036">
    <property type="component" value="Unassembled WGS sequence"/>
</dbReference>
<comment type="similarity">
    <text evidence="7">Belongs to the bZIP family. ABI5 subfamily.</text>
</comment>
<dbReference type="SUPFAM" id="SSF57959">
    <property type="entry name" value="Leucine zipper domain"/>
    <property type="match status" value="1"/>
</dbReference>
<keyword evidence="3" id="KW-0805">Transcription regulation</keyword>
<name>A0AAV3RJR1_LITER</name>
<feature type="coiled-coil region" evidence="8">
    <location>
        <begin position="376"/>
        <end position="413"/>
    </location>
</feature>
<keyword evidence="6" id="KW-0539">Nucleus</keyword>
<evidence type="ECO:0000313" key="11">
    <source>
        <dbReference type="EMBL" id="GAA0176854.1"/>
    </source>
</evidence>
<dbReference type="GO" id="GO:0045893">
    <property type="term" value="P:positive regulation of DNA-templated transcription"/>
    <property type="evidence" value="ECO:0007669"/>
    <property type="project" value="InterPro"/>
</dbReference>
<dbReference type="AlphaFoldDB" id="A0AAV3RJR1"/>
<evidence type="ECO:0000256" key="3">
    <source>
        <dbReference type="ARBA" id="ARBA00023015"/>
    </source>
</evidence>
<dbReference type="PROSITE" id="PS50217">
    <property type="entry name" value="BZIP"/>
    <property type="match status" value="1"/>
</dbReference>
<dbReference type="GO" id="GO:0003700">
    <property type="term" value="F:DNA-binding transcription factor activity"/>
    <property type="evidence" value="ECO:0007669"/>
    <property type="project" value="InterPro"/>
</dbReference>
<evidence type="ECO:0000256" key="2">
    <source>
        <dbReference type="ARBA" id="ARBA00022682"/>
    </source>
</evidence>
<dbReference type="GO" id="GO:0003677">
    <property type="term" value="F:DNA binding"/>
    <property type="evidence" value="ECO:0007669"/>
    <property type="project" value="UniProtKB-KW"/>
</dbReference>